<keyword evidence="3" id="KW-0732">Signal</keyword>
<keyword evidence="2" id="KW-0812">Transmembrane</keyword>
<evidence type="ECO:0000313" key="5">
    <source>
        <dbReference type="Proteomes" id="UP000430670"/>
    </source>
</evidence>
<name>A0A6I3SHC8_HELMO</name>
<feature type="chain" id="PRO_5026026996" evidence="3">
    <location>
        <begin position="26"/>
        <end position="303"/>
    </location>
</feature>
<dbReference type="OrthoDB" id="2084486at2"/>
<feature type="signal peptide" evidence="3">
    <location>
        <begin position="1"/>
        <end position="25"/>
    </location>
</feature>
<feature type="region of interest" description="Disordered" evidence="1">
    <location>
        <begin position="130"/>
        <end position="149"/>
    </location>
</feature>
<dbReference type="EMBL" id="WNKU01000003">
    <property type="protein sequence ID" value="MTV48273.1"/>
    <property type="molecule type" value="Genomic_DNA"/>
</dbReference>
<accession>A0A6I3SHC8</accession>
<dbReference type="InterPro" id="IPR013783">
    <property type="entry name" value="Ig-like_fold"/>
</dbReference>
<dbReference type="Proteomes" id="UP000430670">
    <property type="component" value="Unassembled WGS sequence"/>
</dbReference>
<sequence>MFSVNTKAFLLTFTLSFSLIGTAWAAEMSHEHSTSSSSPAPTASTAGNHSMDGMVDDHSMPSGMSHEPSSGSTHSMDGMMDDHPMPSGMSHEPSAGGTHSMDGMMDDHSMPSDMNHDDMMNHHDMNMPMAGTAHDASSATGDHDNDTTHGMMHGDASMPNSKGLYKVTMMNPPDWTMDEASIIQVSVQSADGQTLTPSALSVQFLSQESSGHEHGATSASTLVVDATPSGNGEYTIAITPNKEGNASLVFTVQGPKGTGAEVVPIHVRTSPPNKWFLSGFGLFVAGTLMSSTILRNKRQLKEV</sequence>
<dbReference type="AlphaFoldDB" id="A0A6I3SHC8"/>
<keyword evidence="5" id="KW-1185">Reference proteome</keyword>
<protein>
    <submittedName>
        <fullName evidence="4">Uncharacterized protein</fullName>
    </submittedName>
</protein>
<keyword evidence="2" id="KW-1133">Transmembrane helix</keyword>
<gene>
    <name evidence="4" type="ORF">GJ688_04650</name>
</gene>
<feature type="transmembrane region" description="Helical" evidence="2">
    <location>
        <begin position="275"/>
        <end position="294"/>
    </location>
</feature>
<dbReference type="Gene3D" id="2.60.40.10">
    <property type="entry name" value="Immunoglobulins"/>
    <property type="match status" value="1"/>
</dbReference>
<feature type="compositionally biased region" description="Low complexity" evidence="1">
    <location>
        <begin position="34"/>
        <end position="46"/>
    </location>
</feature>
<evidence type="ECO:0000256" key="3">
    <source>
        <dbReference type="SAM" id="SignalP"/>
    </source>
</evidence>
<feature type="compositionally biased region" description="Basic and acidic residues" evidence="1">
    <location>
        <begin position="105"/>
        <end position="120"/>
    </location>
</feature>
<feature type="region of interest" description="Disordered" evidence="1">
    <location>
        <begin position="31"/>
        <end position="120"/>
    </location>
</feature>
<comment type="caution">
    <text evidence="4">The sequence shown here is derived from an EMBL/GenBank/DDBJ whole genome shotgun (WGS) entry which is preliminary data.</text>
</comment>
<evidence type="ECO:0000256" key="1">
    <source>
        <dbReference type="SAM" id="MobiDB-lite"/>
    </source>
</evidence>
<reference evidence="4 5" key="1">
    <citation type="submission" date="2019-11" db="EMBL/GenBank/DDBJ databases">
        <title>Whole-genome sequence of a the green, strictly anaerobic photosynthetic bacterium Heliobacillus mobilis DSM 6151.</title>
        <authorList>
            <person name="Kyndt J.A."/>
            <person name="Meyer T.E."/>
        </authorList>
    </citation>
    <scope>NUCLEOTIDE SEQUENCE [LARGE SCALE GENOMIC DNA]</scope>
    <source>
        <strain evidence="4 5">DSM 6151</strain>
    </source>
</reference>
<dbReference type="RefSeq" id="WP_155475376.1">
    <property type="nucleotide sequence ID" value="NZ_WNKU01000003.1"/>
</dbReference>
<keyword evidence="2" id="KW-0472">Membrane</keyword>
<evidence type="ECO:0000256" key="2">
    <source>
        <dbReference type="SAM" id="Phobius"/>
    </source>
</evidence>
<organism evidence="4 5">
    <name type="scientific">Heliobacterium mobile</name>
    <name type="common">Heliobacillus mobilis</name>
    <dbReference type="NCBI Taxonomy" id="28064"/>
    <lineage>
        <taxon>Bacteria</taxon>
        <taxon>Bacillati</taxon>
        <taxon>Bacillota</taxon>
        <taxon>Clostridia</taxon>
        <taxon>Eubacteriales</taxon>
        <taxon>Heliobacteriaceae</taxon>
        <taxon>Heliobacterium</taxon>
    </lineage>
</organism>
<proteinExistence type="predicted"/>
<evidence type="ECO:0000313" key="4">
    <source>
        <dbReference type="EMBL" id="MTV48273.1"/>
    </source>
</evidence>